<sequence length="119" mass="13678">MPAAKQLAVFLRVIAQADSYRSVCELFQHSLETVSHNFRQVLEGVLTLKDDFVVPPDSTTLCHPYIRNNSHFYPYFKDILGAIDGTHVPAIVPVHKQNRYRNRKDFISQNIMTAVSFDR</sequence>
<organism evidence="2 3">
    <name type="scientific">Apostasia shenzhenica</name>
    <dbReference type="NCBI Taxonomy" id="1088818"/>
    <lineage>
        <taxon>Eukaryota</taxon>
        <taxon>Viridiplantae</taxon>
        <taxon>Streptophyta</taxon>
        <taxon>Embryophyta</taxon>
        <taxon>Tracheophyta</taxon>
        <taxon>Spermatophyta</taxon>
        <taxon>Magnoliopsida</taxon>
        <taxon>Liliopsida</taxon>
        <taxon>Asparagales</taxon>
        <taxon>Orchidaceae</taxon>
        <taxon>Apostasioideae</taxon>
        <taxon>Apostasia</taxon>
    </lineage>
</organism>
<dbReference type="InterPro" id="IPR058353">
    <property type="entry name" value="DUF8040"/>
</dbReference>
<dbReference type="Proteomes" id="UP000236161">
    <property type="component" value="Unassembled WGS sequence"/>
</dbReference>
<evidence type="ECO:0000313" key="3">
    <source>
        <dbReference type="Proteomes" id="UP000236161"/>
    </source>
</evidence>
<dbReference type="PANTHER" id="PTHR22930:SF259">
    <property type="entry name" value="OS08G0106900 PROTEIN"/>
    <property type="match status" value="1"/>
</dbReference>
<dbReference type="EMBL" id="KZ451898">
    <property type="protein sequence ID" value="PKA65068.1"/>
    <property type="molecule type" value="Genomic_DNA"/>
</dbReference>
<dbReference type="InterPro" id="IPR045249">
    <property type="entry name" value="HARBI1-like"/>
</dbReference>
<dbReference type="STRING" id="1088818.A0A2I0BB90"/>
<feature type="domain" description="DUF8040" evidence="1">
    <location>
        <begin position="4"/>
        <end position="46"/>
    </location>
</feature>
<evidence type="ECO:0000259" key="1">
    <source>
        <dbReference type="Pfam" id="PF26138"/>
    </source>
</evidence>
<name>A0A2I0BB90_9ASPA</name>
<keyword evidence="3" id="KW-1185">Reference proteome</keyword>
<dbReference type="Pfam" id="PF26138">
    <property type="entry name" value="DUF8040"/>
    <property type="match status" value="1"/>
</dbReference>
<reference evidence="2 3" key="1">
    <citation type="journal article" date="2017" name="Nature">
        <title>The Apostasia genome and the evolution of orchids.</title>
        <authorList>
            <person name="Zhang G.Q."/>
            <person name="Liu K.W."/>
            <person name="Li Z."/>
            <person name="Lohaus R."/>
            <person name="Hsiao Y.Y."/>
            <person name="Niu S.C."/>
            <person name="Wang J.Y."/>
            <person name="Lin Y.C."/>
            <person name="Xu Q."/>
            <person name="Chen L.J."/>
            <person name="Yoshida K."/>
            <person name="Fujiwara S."/>
            <person name="Wang Z.W."/>
            <person name="Zhang Y.Q."/>
            <person name="Mitsuda N."/>
            <person name="Wang M."/>
            <person name="Liu G.H."/>
            <person name="Pecoraro L."/>
            <person name="Huang H.X."/>
            <person name="Xiao X.J."/>
            <person name="Lin M."/>
            <person name="Wu X.Y."/>
            <person name="Wu W.L."/>
            <person name="Chen Y.Y."/>
            <person name="Chang S.B."/>
            <person name="Sakamoto S."/>
            <person name="Ohme-Takagi M."/>
            <person name="Yagi M."/>
            <person name="Zeng S.J."/>
            <person name="Shen C.Y."/>
            <person name="Yeh C.M."/>
            <person name="Luo Y.B."/>
            <person name="Tsai W.C."/>
            <person name="Van de Peer Y."/>
            <person name="Liu Z.J."/>
        </authorList>
    </citation>
    <scope>NUCLEOTIDE SEQUENCE [LARGE SCALE GENOMIC DNA]</scope>
    <source>
        <strain evidence="3">cv. Shenzhen</strain>
        <tissue evidence="2">Stem</tissue>
    </source>
</reference>
<accession>A0A2I0BB90</accession>
<dbReference type="PANTHER" id="PTHR22930">
    <property type="match status" value="1"/>
</dbReference>
<dbReference type="AlphaFoldDB" id="A0A2I0BB90"/>
<gene>
    <name evidence="2" type="ORF">AXF42_Ash019080</name>
</gene>
<protein>
    <recommendedName>
        <fullName evidence="1">DUF8040 domain-containing protein</fullName>
    </recommendedName>
</protein>
<dbReference type="OrthoDB" id="785423at2759"/>
<evidence type="ECO:0000313" key="2">
    <source>
        <dbReference type="EMBL" id="PKA65068.1"/>
    </source>
</evidence>
<proteinExistence type="predicted"/>